<organism evidence="7 8">
    <name type="scientific">Dichotomicrobium thermohalophilum</name>
    <dbReference type="NCBI Taxonomy" id="933063"/>
    <lineage>
        <taxon>Bacteria</taxon>
        <taxon>Pseudomonadati</taxon>
        <taxon>Pseudomonadota</taxon>
        <taxon>Alphaproteobacteria</taxon>
        <taxon>Hyphomicrobiales</taxon>
        <taxon>Hyphomicrobiaceae</taxon>
        <taxon>Dichotomicrobium</taxon>
    </lineage>
</organism>
<dbReference type="InterPro" id="IPR058792">
    <property type="entry name" value="Beta-barrel_RND_2"/>
</dbReference>
<evidence type="ECO:0000313" key="7">
    <source>
        <dbReference type="EMBL" id="RIA55736.1"/>
    </source>
</evidence>
<feature type="transmembrane region" description="Helical" evidence="3">
    <location>
        <begin position="6"/>
        <end position="25"/>
    </location>
</feature>
<evidence type="ECO:0000256" key="2">
    <source>
        <dbReference type="SAM" id="Coils"/>
    </source>
</evidence>
<evidence type="ECO:0000259" key="5">
    <source>
        <dbReference type="Pfam" id="PF25973"/>
    </source>
</evidence>
<dbReference type="Pfam" id="PF25989">
    <property type="entry name" value="YknX_C"/>
    <property type="match status" value="1"/>
</dbReference>
<keyword evidence="3" id="KW-0812">Transmembrane</keyword>
<keyword evidence="2" id="KW-0175">Coiled coil</keyword>
<feature type="coiled-coil region" evidence="2">
    <location>
        <begin position="123"/>
        <end position="174"/>
    </location>
</feature>
<evidence type="ECO:0000259" key="6">
    <source>
        <dbReference type="Pfam" id="PF25989"/>
    </source>
</evidence>
<evidence type="ECO:0000313" key="8">
    <source>
        <dbReference type="Proteomes" id="UP000266273"/>
    </source>
</evidence>
<dbReference type="GO" id="GO:1990281">
    <property type="term" value="C:efflux pump complex"/>
    <property type="evidence" value="ECO:0007669"/>
    <property type="project" value="TreeGrafter"/>
</dbReference>
<dbReference type="InterPro" id="IPR058647">
    <property type="entry name" value="BSH_CzcB-like"/>
</dbReference>
<dbReference type="Gene3D" id="2.40.50.100">
    <property type="match status" value="1"/>
</dbReference>
<reference evidence="7 8" key="1">
    <citation type="submission" date="2018-08" db="EMBL/GenBank/DDBJ databases">
        <title>Genomic Encyclopedia of Archaeal and Bacterial Type Strains, Phase II (KMG-II): from individual species to whole genera.</title>
        <authorList>
            <person name="Goeker M."/>
        </authorList>
    </citation>
    <scope>NUCLEOTIDE SEQUENCE [LARGE SCALE GENOMIC DNA]</scope>
    <source>
        <strain evidence="7 8">DSM 5002</strain>
    </source>
</reference>
<dbReference type="AlphaFoldDB" id="A0A397Q2Z5"/>
<evidence type="ECO:0000256" key="1">
    <source>
        <dbReference type="ARBA" id="ARBA00009477"/>
    </source>
</evidence>
<sequence length="375" mass="41111">MTRQLAFWKQILVIAVVAGIGYAAWDQRARLSELTGISLSKEAPEQHRGGRTNDGVPVIVEPVSLIQSVDRVQAIGDGRANRSITVYPEVSGIVSEIDFDAGDRLKEGDVIVRLNDREARIAVGIAEAKLAEAQRTVERYEALLKRNAIAMAQVDTARTTRRTAELELEQAREALADRTIRAPFDGVVGIPQVEVGDRVTDSTAITSFDDRSLILVEFEVPEIYLKRIKVGHPITATTPGFRGRTFDGRITEINSRVDPQSRSVRLRAALENPDDVLRGGMSFRVTLVLDGGEYPSVPELSLLWERDGSYVWAVEDGKAKKVAVTVVKRAEGRVLVAGNLAPGQLVVVEGTQRLRPGRELSFERPDATAQNEAGL</sequence>
<comment type="similarity">
    <text evidence="1">Belongs to the membrane fusion protein (MFP) (TC 8.A.1) family.</text>
</comment>
<keyword evidence="8" id="KW-1185">Reference proteome</keyword>
<keyword evidence="3" id="KW-1133">Transmembrane helix</keyword>
<dbReference type="OrthoDB" id="9806939at2"/>
<evidence type="ECO:0000259" key="4">
    <source>
        <dbReference type="Pfam" id="PF25954"/>
    </source>
</evidence>
<evidence type="ECO:0000256" key="3">
    <source>
        <dbReference type="SAM" id="Phobius"/>
    </source>
</evidence>
<name>A0A397Q2Z5_9HYPH</name>
<dbReference type="PANTHER" id="PTHR30469">
    <property type="entry name" value="MULTIDRUG RESISTANCE PROTEIN MDTA"/>
    <property type="match status" value="1"/>
</dbReference>
<protein>
    <submittedName>
        <fullName evidence="7">RND family efflux transporter MFP subunit</fullName>
    </submittedName>
</protein>
<feature type="domain" description="YknX-like C-terminal permuted SH3-like" evidence="6">
    <location>
        <begin position="297"/>
        <end position="359"/>
    </location>
</feature>
<dbReference type="InterPro" id="IPR058637">
    <property type="entry name" value="YknX-like_C"/>
</dbReference>
<feature type="domain" description="CusB-like beta-barrel" evidence="4">
    <location>
        <begin position="216"/>
        <end position="287"/>
    </location>
</feature>
<accession>A0A397Q2Z5</accession>
<feature type="domain" description="CzcB-like barrel-sandwich hybrid" evidence="5">
    <location>
        <begin position="84"/>
        <end position="206"/>
    </location>
</feature>
<dbReference type="EMBL" id="QXDF01000001">
    <property type="protein sequence ID" value="RIA55736.1"/>
    <property type="molecule type" value="Genomic_DNA"/>
</dbReference>
<dbReference type="Gene3D" id="1.10.287.470">
    <property type="entry name" value="Helix hairpin bin"/>
    <property type="match status" value="1"/>
</dbReference>
<dbReference type="Pfam" id="PF25954">
    <property type="entry name" value="Beta-barrel_RND_2"/>
    <property type="match status" value="1"/>
</dbReference>
<dbReference type="Proteomes" id="UP000266273">
    <property type="component" value="Unassembled WGS sequence"/>
</dbReference>
<dbReference type="RefSeq" id="WP_119060596.1">
    <property type="nucleotide sequence ID" value="NZ_QXDF01000001.1"/>
</dbReference>
<dbReference type="PANTHER" id="PTHR30469:SF11">
    <property type="entry name" value="BLL4320 PROTEIN"/>
    <property type="match status" value="1"/>
</dbReference>
<dbReference type="SUPFAM" id="SSF111369">
    <property type="entry name" value="HlyD-like secretion proteins"/>
    <property type="match status" value="1"/>
</dbReference>
<keyword evidence="3" id="KW-0472">Membrane</keyword>
<dbReference type="Pfam" id="PF25973">
    <property type="entry name" value="BSH_CzcB"/>
    <property type="match status" value="1"/>
</dbReference>
<gene>
    <name evidence="7" type="ORF">BXY53_0812</name>
</gene>
<comment type="caution">
    <text evidence="7">The sequence shown here is derived from an EMBL/GenBank/DDBJ whole genome shotgun (WGS) entry which is preliminary data.</text>
</comment>
<dbReference type="InterPro" id="IPR006143">
    <property type="entry name" value="RND_pump_MFP"/>
</dbReference>
<dbReference type="Gene3D" id="2.40.30.170">
    <property type="match status" value="1"/>
</dbReference>
<dbReference type="GO" id="GO:0015562">
    <property type="term" value="F:efflux transmembrane transporter activity"/>
    <property type="evidence" value="ECO:0007669"/>
    <property type="project" value="TreeGrafter"/>
</dbReference>
<dbReference type="FunFam" id="2.40.30.170:FF:000010">
    <property type="entry name" value="Efflux RND transporter periplasmic adaptor subunit"/>
    <property type="match status" value="1"/>
</dbReference>
<dbReference type="Gene3D" id="2.40.420.20">
    <property type="match status" value="1"/>
</dbReference>
<dbReference type="NCBIfam" id="TIGR01730">
    <property type="entry name" value="RND_mfp"/>
    <property type="match status" value="1"/>
</dbReference>
<proteinExistence type="inferred from homology"/>